<evidence type="ECO:0000256" key="1">
    <source>
        <dbReference type="ARBA" id="ARBA00001946"/>
    </source>
</evidence>
<dbReference type="InterPro" id="IPR046906">
    <property type="entry name" value="Mab-21_HhH/H2TH-like"/>
</dbReference>
<evidence type="ECO:0000313" key="8">
    <source>
        <dbReference type="EMBL" id="KAL3856976.1"/>
    </source>
</evidence>
<name>A0ABD3V716_SINWO</name>
<dbReference type="AlphaFoldDB" id="A0ABD3V716"/>
<dbReference type="Gene3D" id="1.10.1410.40">
    <property type="match status" value="1"/>
</dbReference>
<dbReference type="PANTHER" id="PTHR10656">
    <property type="entry name" value="CELL FATE DETERMINING PROTEIN MAB21-RELATED"/>
    <property type="match status" value="1"/>
</dbReference>
<keyword evidence="5" id="KW-0479">Metal-binding</keyword>
<evidence type="ECO:0000256" key="2">
    <source>
        <dbReference type="ARBA" id="ARBA00008307"/>
    </source>
</evidence>
<comment type="cofactor">
    <cofactor evidence="1">
        <name>Mg(2+)</name>
        <dbReference type="ChEBI" id="CHEBI:18420"/>
    </cofactor>
</comment>
<dbReference type="Pfam" id="PF20266">
    <property type="entry name" value="Mab-21_C"/>
    <property type="match status" value="1"/>
</dbReference>
<dbReference type="Proteomes" id="UP001634394">
    <property type="component" value="Unassembled WGS sequence"/>
</dbReference>
<keyword evidence="3" id="KW-0808">Transferase</keyword>
<dbReference type="PANTHER" id="PTHR10656:SF42">
    <property type="entry name" value="CYCLIC GMP-AMP SYNTHASE-LIKE PROTEIN-RELATED"/>
    <property type="match status" value="1"/>
</dbReference>
<comment type="similarity">
    <text evidence="2">Belongs to the mab-21 family.</text>
</comment>
<evidence type="ECO:0000256" key="3">
    <source>
        <dbReference type="ARBA" id="ARBA00022679"/>
    </source>
</evidence>
<dbReference type="SMART" id="SM01265">
    <property type="entry name" value="Mab-21"/>
    <property type="match status" value="1"/>
</dbReference>
<keyword evidence="6" id="KW-0460">Magnesium</keyword>
<comment type="caution">
    <text evidence="8">The sequence shown here is derived from an EMBL/GenBank/DDBJ whole genome shotgun (WGS) entry which is preliminary data.</text>
</comment>
<sequence>MDIPEYYEDMSLRLMKILDLSGLSEDLRWQRINTWLLIEDFENLFEQSLLKRDLKVCYFGSQVEGTTTDGLLSDIDKVSFLNSEVVLQDLQSWEASLDTKVTFLMVADESTPPGYVKLQLVQRDAPILVNNYQDDQVRLDSKHRSVLGNNTNEFTVSIANDHHGPACRIYNKWFTADVVLGLHTRSWPYQAYHWLSRSRAFNWPPRQIIDVIHKTGALLVPVGHTLSNENHLEWRLSFSFGEKLLTWKFNSTQYKCYMMLKFIKNTFINVGGREYLTSYHLKTCMFYLIENTPNSFWHPNKLLYCIDLCLKLLLSWIECNNCPNYFIPDENMFLGRIIESVQGHIARIVEGLLMQKGRYITRIHYQNISENVLRMCMSLPMELDHPKVSALRPTFSFLAYVLDMLCVSVVVNNICNINVFTSSPGPRQEVFKIVRSLFCSSLGNHVASQSLEHKIPNKETLIIAHELLLWGCSSDVASGNLKLAAFYLSQNNLDAMENVLNHVNAKLTHTVFDNGALVLNESTLSQIPHDVLSIAKLLQHSFAFIVYYGSMDIHIIPKVLTFEIFRSTTSEPIAEPLLLNWIPIAAVGPSLYLYFLQYQCFHLQGRVVRSSVALNNMIWIYKQEFDRCMNCMTDDFMKPYWTKSRLINLSRATTALNLIASCLIQDRRLLDGFKVLCKSMQMTNQHNAAKWQIATFIISVMRTSAAGRANRTNNSDKIGLRPQNIE</sequence>
<protein>
    <recommendedName>
        <fullName evidence="7">Mab-21-like HhH/H2TH-like domain-containing protein</fullName>
    </recommendedName>
</protein>
<organism evidence="8 9">
    <name type="scientific">Sinanodonta woodiana</name>
    <name type="common">Chinese pond mussel</name>
    <name type="synonym">Anodonta woodiana</name>
    <dbReference type="NCBI Taxonomy" id="1069815"/>
    <lineage>
        <taxon>Eukaryota</taxon>
        <taxon>Metazoa</taxon>
        <taxon>Spiralia</taxon>
        <taxon>Lophotrochozoa</taxon>
        <taxon>Mollusca</taxon>
        <taxon>Bivalvia</taxon>
        <taxon>Autobranchia</taxon>
        <taxon>Heteroconchia</taxon>
        <taxon>Palaeoheterodonta</taxon>
        <taxon>Unionida</taxon>
        <taxon>Unionoidea</taxon>
        <taxon>Unionidae</taxon>
        <taxon>Unioninae</taxon>
        <taxon>Sinanodonta</taxon>
    </lineage>
</organism>
<evidence type="ECO:0000256" key="5">
    <source>
        <dbReference type="ARBA" id="ARBA00022723"/>
    </source>
</evidence>
<keyword evidence="4" id="KW-0548">Nucleotidyltransferase</keyword>
<dbReference type="GO" id="GO:0046872">
    <property type="term" value="F:metal ion binding"/>
    <property type="evidence" value="ECO:0007669"/>
    <property type="project" value="UniProtKB-KW"/>
</dbReference>
<dbReference type="GO" id="GO:0016779">
    <property type="term" value="F:nucleotidyltransferase activity"/>
    <property type="evidence" value="ECO:0007669"/>
    <property type="project" value="UniProtKB-KW"/>
</dbReference>
<reference evidence="8 9" key="1">
    <citation type="submission" date="2024-11" db="EMBL/GenBank/DDBJ databases">
        <title>Chromosome-level genome assembly of the freshwater bivalve Anodonta woodiana.</title>
        <authorList>
            <person name="Chen X."/>
        </authorList>
    </citation>
    <scope>NUCLEOTIDE SEQUENCE [LARGE SCALE GENOMIC DNA]</scope>
    <source>
        <strain evidence="8">MN2024</strain>
        <tissue evidence="8">Gills</tissue>
    </source>
</reference>
<keyword evidence="9" id="KW-1185">Reference proteome</keyword>
<gene>
    <name evidence="8" type="ORF">ACJMK2_011682</name>
</gene>
<evidence type="ECO:0000313" key="9">
    <source>
        <dbReference type="Proteomes" id="UP001634394"/>
    </source>
</evidence>
<proteinExistence type="inferred from homology"/>
<dbReference type="InterPro" id="IPR024810">
    <property type="entry name" value="MAB21L/cGLR"/>
</dbReference>
<evidence type="ECO:0000256" key="4">
    <source>
        <dbReference type="ARBA" id="ARBA00022695"/>
    </source>
</evidence>
<accession>A0ABD3V716</accession>
<evidence type="ECO:0000259" key="7">
    <source>
        <dbReference type="Pfam" id="PF20266"/>
    </source>
</evidence>
<evidence type="ECO:0000256" key="6">
    <source>
        <dbReference type="ARBA" id="ARBA00022842"/>
    </source>
</evidence>
<dbReference type="EMBL" id="JBJQND010000013">
    <property type="protein sequence ID" value="KAL3856976.1"/>
    <property type="molecule type" value="Genomic_DNA"/>
</dbReference>
<feature type="domain" description="Mab-21-like HhH/H2TH-like" evidence="7">
    <location>
        <begin position="255"/>
        <end position="335"/>
    </location>
</feature>